<evidence type="ECO:0000313" key="4">
    <source>
        <dbReference type="Proteomes" id="UP000050973"/>
    </source>
</evidence>
<organism evidence="3 4">
    <name type="scientific">Limosilactobacillus oris DSM 4864</name>
    <dbReference type="NCBI Taxonomy" id="1423779"/>
    <lineage>
        <taxon>Bacteria</taxon>
        <taxon>Bacillati</taxon>
        <taxon>Bacillota</taxon>
        <taxon>Bacilli</taxon>
        <taxon>Lactobacillales</taxon>
        <taxon>Lactobacillaceae</taxon>
        <taxon>Limosilactobacillus</taxon>
    </lineage>
</organism>
<name>A0A0R1WF61_9LACO</name>
<keyword evidence="3" id="KW-0378">Hydrolase</keyword>
<dbReference type="AlphaFoldDB" id="A0A0R1WF61"/>
<dbReference type="SUPFAM" id="SSF51445">
    <property type="entry name" value="(Trans)glycosidases"/>
    <property type="match status" value="1"/>
</dbReference>
<dbReference type="PATRIC" id="fig|1423779.3.peg.1622"/>
<dbReference type="Proteomes" id="UP000050973">
    <property type="component" value="Unassembled WGS sequence"/>
</dbReference>
<dbReference type="Gene3D" id="3.20.20.80">
    <property type="entry name" value="Glycosidases"/>
    <property type="match status" value="1"/>
</dbReference>
<dbReference type="GO" id="GO:0016998">
    <property type="term" value="P:cell wall macromolecule catabolic process"/>
    <property type="evidence" value="ECO:0007669"/>
    <property type="project" value="InterPro"/>
</dbReference>
<evidence type="ECO:0000313" key="3">
    <source>
        <dbReference type="EMBL" id="KRM16149.1"/>
    </source>
</evidence>
<dbReference type="Pfam" id="PF01183">
    <property type="entry name" value="Glyco_hydro_25"/>
    <property type="match status" value="1"/>
</dbReference>
<dbReference type="CDD" id="cd19958">
    <property type="entry name" value="pyocin_knob"/>
    <property type="match status" value="1"/>
</dbReference>
<proteinExistence type="inferred from homology"/>
<evidence type="ECO:0000256" key="1">
    <source>
        <dbReference type="ARBA" id="ARBA00010646"/>
    </source>
</evidence>
<dbReference type="InterPro" id="IPR017853">
    <property type="entry name" value="GH"/>
</dbReference>
<gene>
    <name evidence="3" type="ORF">FC49_GL001565</name>
</gene>
<dbReference type="InterPro" id="IPR002053">
    <property type="entry name" value="Glyco_hydro_25"/>
</dbReference>
<feature type="coiled-coil region" evidence="2">
    <location>
        <begin position="432"/>
        <end position="459"/>
    </location>
</feature>
<sequence length="553" mass="60592">MDIDFADLKANGIQAVILRLGHGNTRDNGVEHFIGQAQRAGLVIHGYHFYEAGINNQVEWSIQNAKELGLAANAYYFLDMEGKLPGNWPEIFRAFYRNWKMAGWNVGLYASLSKYSQFDLNEFKTNEVYKWVAAWDAEHAPEIADVWQYNCLTGLGKYSLKLDKDVDITGKLIQKIEAPGKLETDPDGQYKIKAGAFVGFDYSTTDIIGGKMLVSSPNGVDKIPKLGPDGSFFFNREDAHRMLPYLKDFITQQIQAARLLTWDDIKGKPDVVLRSDLPDFNQFALKKDLPAPVDLSGYAKTDTVEAVKATAESALSNAEKAQSTADANSKALSVKANKSEIPDISGLAKKSDIPSVAGLVKEAELADYAKKSDIPAPVDLSGYAKTDVVDAVKTVADKAQAIADTNSKLLETKVDRKDLPTVPTDLVHSAELDQVRTDVSQAQQDAAQAMANAKSAKAAIDTSDEFTVKKPSEYSEGFSHELKQVAAMIPDRSGLDKSAQAGSIAVLSTMSYGNYARQTLKVLDSQRPMTFIRNGSGDTWYPWETVTTTITVD</sequence>
<comment type="similarity">
    <text evidence="1">Belongs to the glycosyl hydrolase 25 family.</text>
</comment>
<dbReference type="EMBL" id="AZGE01000005">
    <property type="protein sequence ID" value="KRM16149.1"/>
    <property type="molecule type" value="Genomic_DNA"/>
</dbReference>
<protein>
    <submittedName>
        <fullName evidence="3">Glycosyl hydrolase family 25</fullName>
    </submittedName>
</protein>
<reference evidence="3 4" key="1">
    <citation type="journal article" date="2015" name="Genome Announc.">
        <title>Expanding the biotechnology potential of lactobacilli through comparative genomics of 213 strains and associated genera.</title>
        <authorList>
            <person name="Sun Z."/>
            <person name="Harris H.M."/>
            <person name="McCann A."/>
            <person name="Guo C."/>
            <person name="Argimon S."/>
            <person name="Zhang W."/>
            <person name="Yang X."/>
            <person name="Jeffery I.B."/>
            <person name="Cooney J.C."/>
            <person name="Kagawa T.F."/>
            <person name="Liu W."/>
            <person name="Song Y."/>
            <person name="Salvetti E."/>
            <person name="Wrobel A."/>
            <person name="Rasinkangas P."/>
            <person name="Parkhill J."/>
            <person name="Rea M.C."/>
            <person name="O'Sullivan O."/>
            <person name="Ritari J."/>
            <person name="Douillard F.P."/>
            <person name="Paul Ross R."/>
            <person name="Yang R."/>
            <person name="Briner A.E."/>
            <person name="Felis G.E."/>
            <person name="de Vos W.M."/>
            <person name="Barrangou R."/>
            <person name="Klaenhammer T.R."/>
            <person name="Caufield P.W."/>
            <person name="Cui Y."/>
            <person name="Zhang H."/>
            <person name="O'Toole P.W."/>
        </authorList>
    </citation>
    <scope>NUCLEOTIDE SEQUENCE [LARGE SCALE GENOMIC DNA]</scope>
    <source>
        <strain evidence="3 4">DSM 4864</strain>
    </source>
</reference>
<dbReference type="GO" id="GO:0003796">
    <property type="term" value="F:lysozyme activity"/>
    <property type="evidence" value="ECO:0007669"/>
    <property type="project" value="InterPro"/>
</dbReference>
<accession>A0A0R1WF61</accession>
<comment type="caution">
    <text evidence="3">The sequence shown here is derived from an EMBL/GenBank/DDBJ whole genome shotgun (WGS) entry which is preliminary data.</text>
</comment>
<keyword evidence="2" id="KW-0175">Coiled coil</keyword>
<dbReference type="GO" id="GO:0009253">
    <property type="term" value="P:peptidoglycan catabolic process"/>
    <property type="evidence" value="ECO:0007669"/>
    <property type="project" value="InterPro"/>
</dbReference>
<evidence type="ECO:0000256" key="2">
    <source>
        <dbReference type="SAM" id="Coils"/>
    </source>
</evidence>
<dbReference type="PROSITE" id="PS51904">
    <property type="entry name" value="GLYCOSYL_HYDROL_F25_2"/>
    <property type="match status" value="1"/>
</dbReference>